<reference evidence="2" key="1">
    <citation type="journal article" date="2019" name="Sci. Rep.">
        <title>Draft genome of Tanacetum cinerariifolium, the natural source of mosquito coil.</title>
        <authorList>
            <person name="Yamashiro T."/>
            <person name="Shiraishi A."/>
            <person name="Satake H."/>
            <person name="Nakayama K."/>
        </authorList>
    </citation>
    <scope>NUCLEOTIDE SEQUENCE</scope>
</reference>
<evidence type="ECO:0000313" key="2">
    <source>
        <dbReference type="EMBL" id="GFD48097.1"/>
    </source>
</evidence>
<organism evidence="2">
    <name type="scientific">Tanacetum cinerariifolium</name>
    <name type="common">Dalmatian daisy</name>
    <name type="synonym">Chrysanthemum cinerariifolium</name>
    <dbReference type="NCBI Taxonomy" id="118510"/>
    <lineage>
        <taxon>Eukaryota</taxon>
        <taxon>Viridiplantae</taxon>
        <taxon>Streptophyta</taxon>
        <taxon>Embryophyta</taxon>
        <taxon>Tracheophyta</taxon>
        <taxon>Spermatophyta</taxon>
        <taxon>Magnoliopsida</taxon>
        <taxon>eudicotyledons</taxon>
        <taxon>Gunneridae</taxon>
        <taxon>Pentapetalae</taxon>
        <taxon>asterids</taxon>
        <taxon>campanulids</taxon>
        <taxon>Asterales</taxon>
        <taxon>Asteraceae</taxon>
        <taxon>Asteroideae</taxon>
        <taxon>Anthemideae</taxon>
        <taxon>Anthemidinae</taxon>
        <taxon>Tanacetum</taxon>
    </lineage>
</organism>
<gene>
    <name evidence="2" type="ORF">Tci_920066</name>
</gene>
<feature type="region of interest" description="Disordered" evidence="1">
    <location>
        <begin position="104"/>
        <end position="130"/>
    </location>
</feature>
<feature type="region of interest" description="Disordered" evidence="1">
    <location>
        <begin position="49"/>
        <end position="75"/>
    </location>
</feature>
<feature type="non-terminal residue" evidence="2">
    <location>
        <position position="130"/>
    </location>
</feature>
<protein>
    <submittedName>
        <fullName evidence="2">Uncharacterized protein</fullName>
    </submittedName>
</protein>
<name>A0A699WL10_TANCI</name>
<sequence>FDAGKVGKESVSTQQYVLLPLWFTGSKDPQNLDVDVAFFDKENESEVYISLSSSNKPKKHDEKPKGEAKGKSHVDLSTGVRDLSDKFEEFFVNSTNRVNAVSAPVTAVGPNSTNSTNSFNAAGPSDNVVS</sequence>
<proteinExistence type="predicted"/>
<dbReference type="EMBL" id="BKCJ011715073">
    <property type="protein sequence ID" value="GFD48097.1"/>
    <property type="molecule type" value="Genomic_DNA"/>
</dbReference>
<accession>A0A699WL10</accession>
<comment type="caution">
    <text evidence="2">The sequence shown here is derived from an EMBL/GenBank/DDBJ whole genome shotgun (WGS) entry which is preliminary data.</text>
</comment>
<evidence type="ECO:0000256" key="1">
    <source>
        <dbReference type="SAM" id="MobiDB-lite"/>
    </source>
</evidence>
<feature type="non-terminal residue" evidence="2">
    <location>
        <position position="1"/>
    </location>
</feature>
<feature type="compositionally biased region" description="Basic and acidic residues" evidence="1">
    <location>
        <begin position="59"/>
        <end position="74"/>
    </location>
</feature>
<dbReference type="AlphaFoldDB" id="A0A699WL10"/>